<evidence type="ECO:0000259" key="2">
    <source>
        <dbReference type="Pfam" id="PF19183"/>
    </source>
</evidence>
<dbReference type="RefSeq" id="YP_008319622.2">
    <property type="nucleotide sequence ID" value="NC_021858.1"/>
</dbReference>
<dbReference type="EMBL" id="KC977570">
    <property type="protein sequence ID" value="AGO82953.2"/>
    <property type="molecule type" value="Genomic_DNA"/>
</dbReference>
<protein>
    <recommendedName>
        <fullName evidence="2">DUF5865 domain-containing protein</fullName>
    </recommendedName>
</protein>
<feature type="compositionally biased region" description="Low complexity" evidence="1">
    <location>
        <begin position="114"/>
        <end position="138"/>
    </location>
</feature>
<dbReference type="GeneID" id="16511859"/>
<name>S4VRG6_9VIRU</name>
<evidence type="ECO:0000256" key="1">
    <source>
        <dbReference type="SAM" id="MobiDB-lite"/>
    </source>
</evidence>
<accession>S4VRG6</accession>
<evidence type="ECO:0000313" key="3">
    <source>
        <dbReference type="EMBL" id="AGO82953.2"/>
    </source>
</evidence>
<reference evidence="3 4" key="1">
    <citation type="journal article" date="2013" name="Science">
        <title>Pandoraviruses: amoeba viruses with genomes up to 2.5 Mb reaching that of parasitic eukaryotes.</title>
        <authorList>
            <person name="Philippe N."/>
            <person name="Legendre M."/>
            <person name="Doutre G."/>
            <person name="Coute Y."/>
            <person name="Poirot O."/>
            <person name="Lescot M."/>
            <person name="Arslan D."/>
            <person name="Seltzer V."/>
            <person name="Bertaux L."/>
            <person name="Bruley C."/>
            <person name="Garin J."/>
            <person name="Claverie J.M."/>
            <person name="Abergel C."/>
        </authorList>
    </citation>
    <scope>NUCLEOTIDE SEQUENCE [LARGE SCALE GENOMIC DNA]</scope>
    <source>
        <strain evidence="3">Melbourne</strain>
    </source>
</reference>
<organism evidence="3 4">
    <name type="scientific">Pandoravirus dulcis</name>
    <dbReference type="NCBI Taxonomy" id="1349409"/>
    <lineage>
        <taxon>Viruses</taxon>
        <taxon>Pandoravirus</taxon>
    </lineage>
</organism>
<dbReference type="KEGG" id="vg:16511859"/>
<feature type="compositionally biased region" description="Basic residues" evidence="1">
    <location>
        <begin position="7"/>
        <end position="16"/>
    </location>
</feature>
<proteinExistence type="predicted"/>
<evidence type="ECO:0000313" key="4">
    <source>
        <dbReference type="Proteomes" id="UP000201566"/>
    </source>
</evidence>
<feature type="domain" description="DUF5865" evidence="2">
    <location>
        <begin position="237"/>
        <end position="442"/>
    </location>
</feature>
<gene>
    <name evidence="3" type="ORF">pdul_cds_766</name>
</gene>
<feature type="region of interest" description="Disordered" evidence="1">
    <location>
        <begin position="102"/>
        <end position="138"/>
    </location>
</feature>
<dbReference type="Pfam" id="PF19183">
    <property type="entry name" value="DUF5865"/>
    <property type="match status" value="1"/>
</dbReference>
<dbReference type="Proteomes" id="UP000201566">
    <property type="component" value="Segment"/>
</dbReference>
<sequence>MAVAKEKRPRQRSRHGTHTDAFLPYLPPPLPQSKKKGTPTAWRAVYKNGRAHQVALYRRTMSHSAPSSDTAPVSAETPHTQPAMADLVARLQEIAAALSASPLACPQPPPPEAVPRTVAAEPVAEQASTSTDPASTATRDLLPFVPDCAYRSVPQRFLYARGAHGCQGGGRAYMTVTQFAERLAILPESAQVSTGSELVAKVARVHLRHHVSPERAAGCYGTATVSPVDRDPKFAAFNAVGLAGRPVVARYLARNLAKYALDAPDALVLVDNGLALLPDSLQCARVAALGVPIPVTLSCPLWMIAESEAGPIATKDRMHYLGDMVKGIQTTHVTLERADLGAVAERAARAMIRSGLAAFDLFYVPVAATRAAAAHIRHGVLMTLAEFGQAHGGRVITEKHIQRFYRPVAPGNPEMTPSAMARILDAGVDNVADLLALVDDPGLSA</sequence>
<dbReference type="InterPro" id="IPR043844">
    <property type="entry name" value="DUF5865"/>
</dbReference>
<feature type="region of interest" description="Disordered" evidence="1">
    <location>
        <begin position="1"/>
        <end position="39"/>
    </location>
</feature>